<dbReference type="InterPro" id="IPR029039">
    <property type="entry name" value="Flavoprotein-like_sf"/>
</dbReference>
<evidence type="ECO:0000313" key="6">
    <source>
        <dbReference type="Proteomes" id="UP000199387"/>
    </source>
</evidence>
<accession>A0A1G6KPR6</accession>
<keyword evidence="2" id="KW-0288">FMN</keyword>
<sequence length="238" mass="27172">MRIFAIYGSSRGKGNSDLLTNIITDGLNCTRVYLKDYTIEPILDQRYEPGGFQPINDDHPQLVQEMLNHDMIVFATPLHWYSIPGKVKNFIDRWTMYFDDHNFKERMAEKEVLLVITGGDNPRVKGLTVVQQFHWICDFMDMTFFDYVIGEGNTQGEVRQDMEAMSKAEHLNHILRSRSRVSRPHTATTPASATPAVRPPAPENRPDPAQTAPERQRKTGMFRSLFTRGGNTRGGNGR</sequence>
<proteinExistence type="predicted"/>
<dbReference type="InterPro" id="IPR051796">
    <property type="entry name" value="ISF_SsuE-like"/>
</dbReference>
<gene>
    <name evidence="5" type="ORF">SAMN04488112_10676</name>
</gene>
<keyword evidence="1" id="KW-0285">Flavoprotein</keyword>
<dbReference type="SUPFAM" id="SSF52218">
    <property type="entry name" value="Flavoproteins"/>
    <property type="match status" value="1"/>
</dbReference>
<dbReference type="AlphaFoldDB" id="A0A1G6KPR6"/>
<dbReference type="Gene3D" id="3.40.50.360">
    <property type="match status" value="1"/>
</dbReference>
<dbReference type="PANTHER" id="PTHR43278">
    <property type="entry name" value="NAD(P)H-DEPENDENT FMN-CONTAINING OXIDOREDUCTASE YWQN-RELATED"/>
    <property type="match status" value="1"/>
</dbReference>
<dbReference type="GO" id="GO:0016491">
    <property type="term" value="F:oxidoreductase activity"/>
    <property type="evidence" value="ECO:0007669"/>
    <property type="project" value="InterPro"/>
</dbReference>
<dbReference type="InterPro" id="IPR005025">
    <property type="entry name" value="FMN_Rdtase-like_dom"/>
</dbReference>
<evidence type="ECO:0000256" key="1">
    <source>
        <dbReference type="ARBA" id="ARBA00022630"/>
    </source>
</evidence>
<keyword evidence="6" id="KW-1185">Reference proteome</keyword>
<dbReference type="RefSeq" id="WP_091567563.1">
    <property type="nucleotide sequence ID" value="NZ_FMZA01000006.1"/>
</dbReference>
<dbReference type="OrthoDB" id="9805976at2"/>
<dbReference type="Proteomes" id="UP000199387">
    <property type="component" value="Unassembled WGS sequence"/>
</dbReference>
<dbReference type="PANTHER" id="PTHR43278:SF4">
    <property type="entry name" value="NAD(P)H-DEPENDENT FMN-CONTAINING OXIDOREDUCTASE YWQN-RELATED"/>
    <property type="match status" value="1"/>
</dbReference>
<reference evidence="5 6" key="1">
    <citation type="submission" date="2016-10" db="EMBL/GenBank/DDBJ databases">
        <authorList>
            <person name="de Groot N.N."/>
        </authorList>
    </citation>
    <scope>NUCLEOTIDE SEQUENCE [LARGE SCALE GENOMIC DNA]</scope>
    <source>
        <strain evidence="5 6">DSM 45514</strain>
    </source>
</reference>
<dbReference type="Pfam" id="PF03358">
    <property type="entry name" value="FMN_red"/>
    <property type="match status" value="1"/>
</dbReference>
<organism evidence="5 6">
    <name type="scientific">Melghirimyces thermohalophilus</name>
    <dbReference type="NCBI Taxonomy" id="1236220"/>
    <lineage>
        <taxon>Bacteria</taxon>
        <taxon>Bacillati</taxon>
        <taxon>Bacillota</taxon>
        <taxon>Bacilli</taxon>
        <taxon>Bacillales</taxon>
        <taxon>Thermoactinomycetaceae</taxon>
        <taxon>Melghirimyces</taxon>
    </lineage>
</organism>
<evidence type="ECO:0000259" key="4">
    <source>
        <dbReference type="Pfam" id="PF03358"/>
    </source>
</evidence>
<name>A0A1G6KPR6_9BACL</name>
<evidence type="ECO:0000256" key="2">
    <source>
        <dbReference type="ARBA" id="ARBA00022643"/>
    </source>
</evidence>
<feature type="domain" description="NADPH-dependent FMN reductase-like" evidence="4">
    <location>
        <begin position="1"/>
        <end position="143"/>
    </location>
</feature>
<feature type="compositionally biased region" description="Basic residues" evidence="3">
    <location>
        <begin position="174"/>
        <end position="183"/>
    </location>
</feature>
<protein>
    <submittedName>
        <fullName evidence="5">Multimeric flavodoxin WrbA</fullName>
    </submittedName>
</protein>
<dbReference type="EMBL" id="FMZA01000006">
    <property type="protein sequence ID" value="SDC32525.1"/>
    <property type="molecule type" value="Genomic_DNA"/>
</dbReference>
<evidence type="ECO:0000313" key="5">
    <source>
        <dbReference type="EMBL" id="SDC32525.1"/>
    </source>
</evidence>
<feature type="compositionally biased region" description="Low complexity" evidence="3">
    <location>
        <begin position="184"/>
        <end position="196"/>
    </location>
</feature>
<evidence type="ECO:0000256" key="3">
    <source>
        <dbReference type="SAM" id="MobiDB-lite"/>
    </source>
</evidence>
<feature type="region of interest" description="Disordered" evidence="3">
    <location>
        <begin position="174"/>
        <end position="238"/>
    </location>
</feature>
<dbReference type="STRING" id="1236220.SAMN04488112_10676"/>